<feature type="region of interest" description="Disordered" evidence="1">
    <location>
        <begin position="166"/>
        <end position="236"/>
    </location>
</feature>
<feature type="compositionally biased region" description="Polar residues" evidence="1">
    <location>
        <begin position="28"/>
        <end position="57"/>
    </location>
</feature>
<feature type="region of interest" description="Disordered" evidence="1">
    <location>
        <begin position="16"/>
        <end position="65"/>
    </location>
</feature>
<dbReference type="Proteomes" id="UP000095349">
    <property type="component" value="Chromosome"/>
</dbReference>
<dbReference type="STRING" id="285473.A4G23_01359"/>
<dbReference type="AlphaFoldDB" id="A0A1D8FZA1"/>
<name>A0A1D8FZA1_9ACTN</name>
<feature type="compositionally biased region" description="Low complexity" evidence="1">
    <location>
        <begin position="122"/>
        <end position="131"/>
    </location>
</feature>
<dbReference type="KEGG" id="srn:A4G23_01359"/>
<organism evidence="2 3">
    <name type="scientific">Streptomyces rubrolavendulae</name>
    <dbReference type="NCBI Taxonomy" id="285473"/>
    <lineage>
        <taxon>Bacteria</taxon>
        <taxon>Bacillati</taxon>
        <taxon>Actinomycetota</taxon>
        <taxon>Actinomycetes</taxon>
        <taxon>Kitasatosporales</taxon>
        <taxon>Streptomycetaceae</taxon>
        <taxon>Streptomyces</taxon>
    </lineage>
</organism>
<protein>
    <submittedName>
        <fullName evidence="2">Uncharacterized protein</fullName>
    </submittedName>
</protein>
<evidence type="ECO:0000256" key="1">
    <source>
        <dbReference type="SAM" id="MobiDB-lite"/>
    </source>
</evidence>
<feature type="region of interest" description="Disordered" evidence="1">
    <location>
        <begin position="95"/>
        <end position="138"/>
    </location>
</feature>
<feature type="compositionally biased region" description="Polar residues" evidence="1">
    <location>
        <begin position="108"/>
        <end position="117"/>
    </location>
</feature>
<evidence type="ECO:0000313" key="3">
    <source>
        <dbReference type="Proteomes" id="UP000095349"/>
    </source>
</evidence>
<dbReference type="EMBL" id="CP017316">
    <property type="protein sequence ID" value="AOT58547.1"/>
    <property type="molecule type" value="Genomic_DNA"/>
</dbReference>
<gene>
    <name evidence="2" type="ORF">A4G23_01359</name>
</gene>
<evidence type="ECO:0000313" key="2">
    <source>
        <dbReference type="EMBL" id="AOT58547.1"/>
    </source>
</evidence>
<reference evidence="2 3" key="1">
    <citation type="submission" date="2016-09" db="EMBL/GenBank/DDBJ databases">
        <title>Streptomyces rubrolavendulae MJM4426 Genome sequencing and assembly.</title>
        <authorList>
            <person name="Kim J.-G."/>
        </authorList>
    </citation>
    <scope>NUCLEOTIDE SEQUENCE [LARGE SCALE GENOMIC DNA]</scope>
    <source>
        <strain evidence="2 3">MJM4426</strain>
    </source>
</reference>
<feature type="compositionally biased region" description="Low complexity" evidence="1">
    <location>
        <begin position="190"/>
        <end position="218"/>
    </location>
</feature>
<accession>A0A1D8FZA1</accession>
<sequence>MPARFGLTTASTTMAAITSHPVSRARYRQQTNTASPTTAADGPVSTTRASEAGSPSSGVPGPRAMPTRAYVVPASVATYATTSVRVRPRQISAIPKTTRTCASAPHTGRSSAGTNSDRGVRASAAHSGSSARTDPTAWTGPYPHGWFCTSWNSPVRHTAAVVRGTARGPRAASAARTAPNSGPHSRRANARTAGLTGPPPAGARRAAGARARSAGPAGPRRRSVAGLFLRRSTGSP</sequence>
<proteinExistence type="predicted"/>
<keyword evidence="3" id="KW-1185">Reference proteome</keyword>